<sequence length="173" mass="20011">MGKITVADIVKHYFPLVIQQCKNSYKGLEVEDRIEEGLLALIHAIRTYRVQYGCFEEYFLLQFKLIMKQRNKEAWATKRLESFFSLDAPMLGSNESSSHLEFISSVPHDDTIIDVNLFMERLTSTERKIVSLLINNQDLLAISCELGLSVEQVQPLIKQLQRKAIEYLDVDIK</sequence>
<dbReference type="AlphaFoldDB" id="A0A917C3Z5"/>
<reference evidence="1" key="1">
    <citation type="journal article" date="2014" name="Int. J. Syst. Evol. Microbiol.">
        <title>Complete genome sequence of Corynebacterium casei LMG S-19264T (=DSM 44701T), isolated from a smear-ripened cheese.</title>
        <authorList>
            <consortium name="US DOE Joint Genome Institute (JGI-PGF)"/>
            <person name="Walter F."/>
            <person name="Albersmeier A."/>
            <person name="Kalinowski J."/>
            <person name="Ruckert C."/>
        </authorList>
    </citation>
    <scope>NUCLEOTIDE SEQUENCE</scope>
    <source>
        <strain evidence="1">CGMCC 1.16134</strain>
    </source>
</reference>
<dbReference type="Gene3D" id="1.10.1740.10">
    <property type="match status" value="1"/>
</dbReference>
<organism evidence="1 2">
    <name type="scientific">Paenibacillus albidus</name>
    <dbReference type="NCBI Taxonomy" id="2041023"/>
    <lineage>
        <taxon>Bacteria</taxon>
        <taxon>Bacillati</taxon>
        <taxon>Bacillota</taxon>
        <taxon>Bacilli</taxon>
        <taxon>Bacillales</taxon>
        <taxon>Paenibacillaceae</taxon>
        <taxon>Paenibacillus</taxon>
    </lineage>
</organism>
<dbReference type="EMBL" id="BMKR01000003">
    <property type="protein sequence ID" value="GGF67006.1"/>
    <property type="molecule type" value="Genomic_DNA"/>
</dbReference>
<name>A0A917C3Z5_9BACL</name>
<dbReference type="PRINTS" id="PR00046">
    <property type="entry name" value="SIGMA70FCT"/>
</dbReference>
<reference evidence="1" key="2">
    <citation type="submission" date="2020-09" db="EMBL/GenBank/DDBJ databases">
        <authorList>
            <person name="Sun Q."/>
            <person name="Zhou Y."/>
        </authorList>
    </citation>
    <scope>NUCLEOTIDE SEQUENCE</scope>
    <source>
        <strain evidence="1">CGMCC 1.16134</strain>
    </source>
</reference>
<evidence type="ECO:0008006" key="3">
    <source>
        <dbReference type="Google" id="ProtNLM"/>
    </source>
</evidence>
<keyword evidence="2" id="KW-1185">Reference proteome</keyword>
<protein>
    <recommendedName>
        <fullName evidence="3">Sigma-70 family RNA polymerase sigma factor</fullName>
    </recommendedName>
</protein>
<dbReference type="SUPFAM" id="SSF88946">
    <property type="entry name" value="Sigma2 domain of RNA polymerase sigma factors"/>
    <property type="match status" value="1"/>
</dbReference>
<dbReference type="GO" id="GO:0006352">
    <property type="term" value="P:DNA-templated transcription initiation"/>
    <property type="evidence" value="ECO:0007669"/>
    <property type="project" value="InterPro"/>
</dbReference>
<dbReference type="InterPro" id="IPR013325">
    <property type="entry name" value="RNA_pol_sigma_r2"/>
</dbReference>
<comment type="caution">
    <text evidence="1">The sequence shown here is derived from an EMBL/GenBank/DDBJ whole genome shotgun (WGS) entry which is preliminary data.</text>
</comment>
<gene>
    <name evidence="1" type="ORF">GCM10010912_09990</name>
</gene>
<dbReference type="GO" id="GO:0003700">
    <property type="term" value="F:DNA-binding transcription factor activity"/>
    <property type="evidence" value="ECO:0007669"/>
    <property type="project" value="InterPro"/>
</dbReference>
<evidence type="ECO:0000313" key="1">
    <source>
        <dbReference type="EMBL" id="GGF67006.1"/>
    </source>
</evidence>
<accession>A0A917C3Z5</accession>
<dbReference type="InterPro" id="IPR000943">
    <property type="entry name" value="RNA_pol_sigma70"/>
</dbReference>
<evidence type="ECO:0000313" key="2">
    <source>
        <dbReference type="Proteomes" id="UP000637643"/>
    </source>
</evidence>
<proteinExistence type="predicted"/>
<dbReference type="Proteomes" id="UP000637643">
    <property type="component" value="Unassembled WGS sequence"/>
</dbReference>